<dbReference type="Gene3D" id="3.40.50.790">
    <property type="match status" value="1"/>
</dbReference>
<keyword evidence="7 10" id="KW-0689">Ribosomal protein</keyword>
<dbReference type="InterPro" id="IPR023674">
    <property type="entry name" value="Ribosomal_uL1-like"/>
</dbReference>
<evidence type="ECO:0000256" key="4">
    <source>
        <dbReference type="ARBA" id="ARBA00022730"/>
    </source>
</evidence>
<dbReference type="InterPro" id="IPR005878">
    <property type="entry name" value="Ribosom_uL1_bac-type"/>
</dbReference>
<dbReference type="InterPro" id="IPR023673">
    <property type="entry name" value="Ribosomal_uL1_CS"/>
</dbReference>
<dbReference type="GO" id="GO:0003735">
    <property type="term" value="F:structural constituent of ribosome"/>
    <property type="evidence" value="ECO:0007669"/>
    <property type="project" value="InterPro"/>
</dbReference>
<proteinExistence type="inferred from homology"/>
<comment type="function">
    <text evidence="10">Protein L1 is also a translational repressor protein, it controls the translation of the L11 operon by binding to its mRNA.</text>
</comment>
<evidence type="ECO:0000256" key="10">
    <source>
        <dbReference type="HAMAP-Rule" id="MF_01318"/>
    </source>
</evidence>
<dbReference type="HAMAP" id="MF_01318_B">
    <property type="entry name" value="Ribosomal_uL1_B"/>
    <property type="match status" value="1"/>
</dbReference>
<comment type="function">
    <text evidence="10">Binds directly to 23S rRNA. The L1 stalk is quite mobile in the ribosome, and is involved in E site tRNA release.</text>
</comment>
<evidence type="ECO:0000313" key="12">
    <source>
        <dbReference type="EMBL" id="RKH56386.1"/>
    </source>
</evidence>
<dbReference type="PROSITE" id="PS01199">
    <property type="entry name" value="RIBOSOMAL_L1"/>
    <property type="match status" value="1"/>
</dbReference>
<dbReference type="RefSeq" id="WP_120644992.1">
    <property type="nucleotide sequence ID" value="NZ_RAWB01000210.1"/>
</dbReference>
<dbReference type="PIRSF" id="PIRSF002155">
    <property type="entry name" value="Ribosomal_L1"/>
    <property type="match status" value="1"/>
</dbReference>
<comment type="caution">
    <text evidence="12">The sequence shown here is derived from an EMBL/GenBank/DDBJ whole genome shotgun (WGS) entry which is preliminary data.</text>
</comment>
<keyword evidence="5 10" id="KW-0810">Translation regulation</keyword>
<evidence type="ECO:0000256" key="11">
    <source>
        <dbReference type="RuleBase" id="RU000659"/>
    </source>
</evidence>
<evidence type="ECO:0000313" key="13">
    <source>
        <dbReference type="Proteomes" id="UP000272888"/>
    </source>
</evidence>
<dbReference type="NCBIfam" id="TIGR01169">
    <property type="entry name" value="rplA_bact"/>
    <property type="match status" value="1"/>
</dbReference>
<dbReference type="GO" id="GO:0022625">
    <property type="term" value="C:cytosolic large ribosomal subunit"/>
    <property type="evidence" value="ECO:0007669"/>
    <property type="project" value="TreeGrafter"/>
</dbReference>
<dbReference type="GO" id="GO:0006412">
    <property type="term" value="P:translation"/>
    <property type="evidence" value="ECO:0007669"/>
    <property type="project" value="UniProtKB-UniRule"/>
</dbReference>
<evidence type="ECO:0000256" key="2">
    <source>
        <dbReference type="ARBA" id="ARBA00022491"/>
    </source>
</evidence>
<dbReference type="Pfam" id="PF00687">
    <property type="entry name" value="Ribosomal_L1"/>
    <property type="match status" value="1"/>
</dbReference>
<gene>
    <name evidence="10" type="primary">rplA</name>
    <name evidence="12" type="ORF">D7V93_20290</name>
</gene>
<evidence type="ECO:0000256" key="7">
    <source>
        <dbReference type="ARBA" id="ARBA00022980"/>
    </source>
</evidence>
<dbReference type="PANTHER" id="PTHR36427:SF3">
    <property type="entry name" value="LARGE RIBOSOMAL SUBUNIT PROTEIN UL1M"/>
    <property type="match status" value="1"/>
</dbReference>
<dbReference type="EMBL" id="RAWB01000210">
    <property type="protein sequence ID" value="RKH56386.1"/>
    <property type="molecule type" value="Genomic_DNA"/>
</dbReference>
<evidence type="ECO:0000256" key="3">
    <source>
        <dbReference type="ARBA" id="ARBA00022555"/>
    </source>
</evidence>
<keyword evidence="2 10" id="KW-0678">Repressor</keyword>
<evidence type="ECO:0000256" key="8">
    <source>
        <dbReference type="ARBA" id="ARBA00023274"/>
    </source>
</evidence>
<dbReference type="Proteomes" id="UP000272888">
    <property type="component" value="Unassembled WGS sequence"/>
</dbReference>
<evidence type="ECO:0000256" key="1">
    <source>
        <dbReference type="ARBA" id="ARBA00010531"/>
    </source>
</evidence>
<dbReference type="AlphaFoldDB" id="A0A3A8PJ58"/>
<dbReference type="Gene3D" id="3.30.190.20">
    <property type="match status" value="1"/>
</dbReference>
<dbReference type="PANTHER" id="PTHR36427">
    <property type="entry name" value="54S RIBOSOMAL PROTEIN L1, MITOCHONDRIAL"/>
    <property type="match status" value="1"/>
</dbReference>
<evidence type="ECO:0000256" key="5">
    <source>
        <dbReference type="ARBA" id="ARBA00022845"/>
    </source>
</evidence>
<dbReference type="InterPro" id="IPR002143">
    <property type="entry name" value="Ribosomal_uL1"/>
</dbReference>
<evidence type="ECO:0000256" key="6">
    <source>
        <dbReference type="ARBA" id="ARBA00022884"/>
    </source>
</evidence>
<dbReference type="FunFam" id="3.40.50.790:FF:000001">
    <property type="entry name" value="50S ribosomal protein L1"/>
    <property type="match status" value="1"/>
</dbReference>
<keyword evidence="4 10" id="KW-0699">rRNA-binding</keyword>
<keyword evidence="13" id="KW-1185">Reference proteome</keyword>
<name>A0A3A8PJ58_9BACT</name>
<accession>A0A3A8PJ58</accession>
<keyword evidence="8 10" id="KW-0687">Ribonucleoprotein</keyword>
<comment type="subunit">
    <text evidence="10">Part of the 50S ribosomal subunit.</text>
</comment>
<reference evidence="13" key="1">
    <citation type="submission" date="2018-09" db="EMBL/GenBank/DDBJ databases">
        <authorList>
            <person name="Livingstone P.G."/>
            <person name="Whitworth D.E."/>
        </authorList>
    </citation>
    <scope>NUCLEOTIDE SEQUENCE [LARGE SCALE GENOMIC DNA]</scope>
    <source>
        <strain evidence="13">CA051B</strain>
    </source>
</reference>
<dbReference type="CDD" id="cd00403">
    <property type="entry name" value="Ribosomal_L1"/>
    <property type="match status" value="1"/>
</dbReference>
<evidence type="ECO:0000256" key="9">
    <source>
        <dbReference type="ARBA" id="ARBA00035241"/>
    </source>
</evidence>
<dbReference type="GO" id="GO:0019843">
    <property type="term" value="F:rRNA binding"/>
    <property type="evidence" value="ECO:0007669"/>
    <property type="project" value="UniProtKB-UniRule"/>
</dbReference>
<dbReference type="GO" id="GO:0006417">
    <property type="term" value="P:regulation of translation"/>
    <property type="evidence" value="ECO:0007669"/>
    <property type="project" value="UniProtKB-KW"/>
</dbReference>
<keyword evidence="3 10" id="KW-0820">tRNA-binding</keyword>
<dbReference type="GO" id="GO:0000049">
    <property type="term" value="F:tRNA binding"/>
    <property type="evidence" value="ECO:0007669"/>
    <property type="project" value="UniProtKB-KW"/>
</dbReference>
<protein>
    <recommendedName>
        <fullName evidence="9 10">Large ribosomal subunit protein uL1</fullName>
    </recommendedName>
</protein>
<organism evidence="12 13">
    <name type="scientific">Corallococcus llansteffanensis</name>
    <dbReference type="NCBI Taxonomy" id="2316731"/>
    <lineage>
        <taxon>Bacteria</taxon>
        <taxon>Pseudomonadati</taxon>
        <taxon>Myxococcota</taxon>
        <taxon>Myxococcia</taxon>
        <taxon>Myxococcales</taxon>
        <taxon>Cystobacterineae</taxon>
        <taxon>Myxococcaceae</taxon>
        <taxon>Corallococcus</taxon>
    </lineage>
</organism>
<comment type="similarity">
    <text evidence="1 10 11">Belongs to the universal ribosomal protein uL1 family.</text>
</comment>
<dbReference type="InterPro" id="IPR028364">
    <property type="entry name" value="Ribosomal_uL1/biogenesis"/>
</dbReference>
<sequence length="237" mass="25233">MATNGKKFRASSELVDRNKRYAVAEGFALLKKTVESRATKYDQTVDVAINLGVDPKHADQMVRGAVVLPHGTGATVRVAVFAKGERATEAANAGADIVGAEDLQKRIEEGFLDFDTVIATPDMMGVVGRLGKVLGPRGLMPNPKVGTVTMDVAKAIRDSKGGKVDFRAEKAGIVHAKMGKASFETAKLEANFNTLVDLVMKLKPATAKGVYLKGIAISTTMGPGIKLDTTEILARHR</sequence>
<dbReference type="SUPFAM" id="SSF56808">
    <property type="entry name" value="Ribosomal protein L1"/>
    <property type="match status" value="1"/>
</dbReference>
<keyword evidence="6 10" id="KW-0694">RNA-binding</keyword>
<dbReference type="InterPro" id="IPR016095">
    <property type="entry name" value="Ribosomal_uL1_3-a/b-sand"/>
</dbReference>